<evidence type="ECO:0000313" key="3">
    <source>
        <dbReference type="Proteomes" id="UP000627292"/>
    </source>
</evidence>
<dbReference type="Gene3D" id="2.130.10.10">
    <property type="entry name" value="YVTN repeat-like/Quinoprotein amine dehydrogenase"/>
    <property type="match status" value="2"/>
</dbReference>
<name>A0A917IR50_9BACT</name>
<dbReference type="InterPro" id="IPR018391">
    <property type="entry name" value="PQQ_b-propeller_rpt"/>
</dbReference>
<dbReference type="PANTHER" id="PTHR34512">
    <property type="entry name" value="CELL SURFACE PROTEIN"/>
    <property type="match status" value="1"/>
</dbReference>
<reference evidence="2" key="2">
    <citation type="submission" date="2020-09" db="EMBL/GenBank/DDBJ databases">
        <authorList>
            <person name="Sun Q."/>
            <person name="Zhou Y."/>
        </authorList>
    </citation>
    <scope>NUCLEOTIDE SEQUENCE</scope>
    <source>
        <strain evidence="2">CGMCC 1.15290</strain>
    </source>
</reference>
<dbReference type="EMBL" id="BMIB01000001">
    <property type="protein sequence ID" value="GGH61943.1"/>
    <property type="molecule type" value="Genomic_DNA"/>
</dbReference>
<evidence type="ECO:0000313" key="2">
    <source>
        <dbReference type="EMBL" id="GGH61943.1"/>
    </source>
</evidence>
<sequence>MKRDWYDFKALHSNFPGARDAFEKACETLFRKMHSEKNVQQVTVKRGDGGIDVYVGELGIEPVVVYQCKFFLDELKDSQYTQIKNSFERAITSSDYKMSNWMLCLPRVLNYEENLKWSEWKANQMSKYELSSTFIALKNGNELIDLMEAQDVYSQIFNIEELNLAKDTNRKVTQLVKAFDPQRSSLPKILWSTYIGKQKWKNTPLIIGDNIFVGSAGDQWNEADNNDGVYCLELYSGAIKWFYPTKSDVNEINIYDGNIIGGCDSGLVFCISAKTGKEKWIRELASGVVSKVLKDVGLSTEKYIVITYSGEVHFLDTVSGTTLYVIELHQQVMANATYVKQNHETQIFIPSVKGLVFLLVSTFDHFQLKQTIGIGYPDQFSPTGLTFPQLYSPPLIDNGLMYLAVARQTYYGYPAIGCFDWLTGDTLWFASDSDGIGTHFGNIRTNLVIYGDEIIFTHPYSNEVGGIDKKSGKLNWLTKIGRAMFQQWSSPVIYQDHIYLGRYDGYLYKVNGKSKEREWGIYLGENDDAGVVYDKDQPISNENEHAAWELYKGKSLLSTPAILRGLMIVGSDEGYLYAIGNI</sequence>
<dbReference type="InterPro" id="IPR015943">
    <property type="entry name" value="WD40/YVTN_repeat-like_dom_sf"/>
</dbReference>
<dbReference type="Proteomes" id="UP000627292">
    <property type="component" value="Unassembled WGS sequence"/>
</dbReference>
<accession>A0A917IR50</accession>
<dbReference type="SMART" id="SM00564">
    <property type="entry name" value="PQQ"/>
    <property type="match status" value="4"/>
</dbReference>
<feature type="domain" description="Pyrrolo-quinoline quinone repeat" evidence="1">
    <location>
        <begin position="390"/>
        <end position="554"/>
    </location>
</feature>
<dbReference type="InterPro" id="IPR011856">
    <property type="entry name" value="tRNA_endonuc-like_dom_sf"/>
</dbReference>
<protein>
    <recommendedName>
        <fullName evidence="1">Pyrrolo-quinoline quinone repeat domain-containing protein</fullName>
    </recommendedName>
</protein>
<dbReference type="InterPro" id="IPR011047">
    <property type="entry name" value="Quinoprotein_ADH-like_sf"/>
</dbReference>
<reference evidence="2" key="1">
    <citation type="journal article" date="2014" name="Int. J. Syst. Evol. Microbiol.">
        <title>Complete genome sequence of Corynebacterium casei LMG S-19264T (=DSM 44701T), isolated from a smear-ripened cheese.</title>
        <authorList>
            <consortium name="US DOE Joint Genome Institute (JGI-PGF)"/>
            <person name="Walter F."/>
            <person name="Albersmeier A."/>
            <person name="Kalinowski J."/>
            <person name="Ruckert C."/>
        </authorList>
    </citation>
    <scope>NUCLEOTIDE SEQUENCE</scope>
    <source>
        <strain evidence="2">CGMCC 1.15290</strain>
    </source>
</reference>
<dbReference type="RefSeq" id="WP_188951004.1">
    <property type="nucleotide sequence ID" value="NZ_BMIB01000001.1"/>
</dbReference>
<proteinExistence type="predicted"/>
<keyword evidence="3" id="KW-1185">Reference proteome</keyword>
<dbReference type="SUPFAM" id="SSF50998">
    <property type="entry name" value="Quinoprotein alcohol dehydrogenase-like"/>
    <property type="match status" value="2"/>
</dbReference>
<dbReference type="Gene3D" id="3.40.1350.10">
    <property type="match status" value="1"/>
</dbReference>
<evidence type="ECO:0000259" key="1">
    <source>
        <dbReference type="Pfam" id="PF13360"/>
    </source>
</evidence>
<comment type="caution">
    <text evidence="2">The sequence shown here is derived from an EMBL/GenBank/DDBJ whole genome shotgun (WGS) entry which is preliminary data.</text>
</comment>
<dbReference type="PANTHER" id="PTHR34512:SF30">
    <property type="entry name" value="OUTER MEMBRANE PROTEIN ASSEMBLY FACTOR BAMB"/>
    <property type="match status" value="1"/>
</dbReference>
<dbReference type="AlphaFoldDB" id="A0A917IR50"/>
<gene>
    <name evidence="2" type="ORF">GCM10011379_11420</name>
</gene>
<dbReference type="Pfam" id="PF13360">
    <property type="entry name" value="PQQ_2"/>
    <property type="match status" value="1"/>
</dbReference>
<dbReference type="GO" id="GO:0003676">
    <property type="term" value="F:nucleic acid binding"/>
    <property type="evidence" value="ECO:0007669"/>
    <property type="project" value="InterPro"/>
</dbReference>
<dbReference type="InterPro" id="IPR002372">
    <property type="entry name" value="PQQ_rpt_dom"/>
</dbReference>
<organism evidence="2 3">
    <name type="scientific">Filimonas zeae</name>
    <dbReference type="NCBI Taxonomy" id="1737353"/>
    <lineage>
        <taxon>Bacteria</taxon>
        <taxon>Pseudomonadati</taxon>
        <taxon>Bacteroidota</taxon>
        <taxon>Chitinophagia</taxon>
        <taxon>Chitinophagales</taxon>
        <taxon>Chitinophagaceae</taxon>
        <taxon>Filimonas</taxon>
    </lineage>
</organism>